<gene>
    <name evidence="3" type="ORF">EYW47_40340</name>
</gene>
<evidence type="ECO:0000313" key="3">
    <source>
        <dbReference type="EMBL" id="TDG16590.1"/>
    </source>
</evidence>
<protein>
    <submittedName>
        <fullName evidence="3">DUF4148 domain-containing protein</fullName>
    </submittedName>
</protein>
<dbReference type="AlphaFoldDB" id="A0A4R5LX91"/>
<reference evidence="3 4" key="1">
    <citation type="submission" date="2019-03" db="EMBL/GenBank/DDBJ databases">
        <title>Paraburkholderia sp. 4M-K11, isolated from subtropical forest soil.</title>
        <authorList>
            <person name="Gao Z.-H."/>
            <person name="Qiu L.-H."/>
        </authorList>
    </citation>
    <scope>NUCLEOTIDE SEQUENCE [LARGE SCALE GENOMIC DNA]</scope>
    <source>
        <strain evidence="3 4">4M-K11</strain>
    </source>
</reference>
<comment type="caution">
    <text evidence="3">The sequence shown here is derived from an EMBL/GenBank/DDBJ whole genome shotgun (WGS) entry which is preliminary data.</text>
</comment>
<dbReference type="Pfam" id="PF13663">
    <property type="entry name" value="DUF4148"/>
    <property type="match status" value="1"/>
</dbReference>
<accession>A0A4R5LX91</accession>
<evidence type="ECO:0000256" key="1">
    <source>
        <dbReference type="SAM" id="MobiDB-lite"/>
    </source>
</evidence>
<dbReference type="RefSeq" id="WP_133200373.1">
    <property type="nucleotide sequence ID" value="NZ_JBHUCW010000010.1"/>
</dbReference>
<keyword evidence="4" id="KW-1185">Reference proteome</keyword>
<dbReference type="EMBL" id="SMRP01000064">
    <property type="protein sequence ID" value="TDG16590.1"/>
    <property type="molecule type" value="Genomic_DNA"/>
</dbReference>
<feature type="compositionally biased region" description="Polar residues" evidence="1">
    <location>
        <begin position="75"/>
        <end position="85"/>
    </location>
</feature>
<dbReference type="InterPro" id="IPR025421">
    <property type="entry name" value="DUF4148"/>
</dbReference>
<feature type="signal peptide" evidence="2">
    <location>
        <begin position="1"/>
        <end position="22"/>
    </location>
</feature>
<keyword evidence="2" id="KW-0732">Signal</keyword>
<sequence length="126" mass="13008">MKNLALLALTLGALVSSNVTFAQSASVPLTRAQVRADLIRLEQAGYNPSANDDVTYPADIQAAEAKVAARDAEQQAATPRQQNGDSGMGPAMTGTSDAGHMNKEASPSDSSTCVGPVSFCTLYFGS</sequence>
<dbReference type="OrthoDB" id="9104200at2"/>
<name>A0A4R5LX91_9BURK</name>
<feature type="region of interest" description="Disordered" evidence="1">
    <location>
        <begin position="67"/>
        <end position="113"/>
    </location>
</feature>
<organism evidence="3 4">
    <name type="scientific">Paraburkholderia silviterrae</name>
    <dbReference type="NCBI Taxonomy" id="2528715"/>
    <lineage>
        <taxon>Bacteria</taxon>
        <taxon>Pseudomonadati</taxon>
        <taxon>Pseudomonadota</taxon>
        <taxon>Betaproteobacteria</taxon>
        <taxon>Burkholderiales</taxon>
        <taxon>Burkholderiaceae</taxon>
        <taxon>Paraburkholderia</taxon>
    </lineage>
</organism>
<feature type="chain" id="PRO_5020855055" evidence="2">
    <location>
        <begin position="23"/>
        <end position="126"/>
    </location>
</feature>
<proteinExistence type="predicted"/>
<evidence type="ECO:0000256" key="2">
    <source>
        <dbReference type="SAM" id="SignalP"/>
    </source>
</evidence>
<evidence type="ECO:0000313" key="4">
    <source>
        <dbReference type="Proteomes" id="UP000295722"/>
    </source>
</evidence>
<dbReference type="Proteomes" id="UP000295722">
    <property type="component" value="Unassembled WGS sequence"/>
</dbReference>